<dbReference type="InterPro" id="IPR023210">
    <property type="entry name" value="NADP_OxRdtase_dom"/>
</dbReference>
<dbReference type="InterPro" id="IPR036812">
    <property type="entry name" value="NAD(P)_OxRdtase_dom_sf"/>
</dbReference>
<dbReference type="AlphaFoldDB" id="A0A918IQX5"/>
<dbReference type="Gene3D" id="3.20.20.100">
    <property type="entry name" value="NADP-dependent oxidoreductase domain"/>
    <property type="match status" value="1"/>
</dbReference>
<gene>
    <name evidence="3" type="ORF">GCM10011452_14850</name>
</gene>
<comment type="caution">
    <text evidence="3">The sequence shown here is derived from an EMBL/GenBank/DDBJ whole genome shotgun (WGS) entry which is preliminary data.</text>
</comment>
<evidence type="ECO:0000313" key="3">
    <source>
        <dbReference type="EMBL" id="GGW27398.1"/>
    </source>
</evidence>
<feature type="domain" description="NADP-dependent oxidoreductase" evidence="2">
    <location>
        <begin position="16"/>
        <end position="303"/>
    </location>
</feature>
<evidence type="ECO:0000256" key="1">
    <source>
        <dbReference type="ARBA" id="ARBA00023002"/>
    </source>
</evidence>
<keyword evidence="1" id="KW-0560">Oxidoreductase</keyword>
<evidence type="ECO:0000313" key="4">
    <source>
        <dbReference type="Proteomes" id="UP000628984"/>
    </source>
</evidence>
<dbReference type="Pfam" id="PF00248">
    <property type="entry name" value="Aldo_ket_red"/>
    <property type="match status" value="1"/>
</dbReference>
<keyword evidence="4" id="KW-1185">Reference proteome</keyword>
<protein>
    <submittedName>
        <fullName evidence="3">Aldo/keto reductase</fullName>
    </submittedName>
</protein>
<sequence>MRYRTLWPGGPRVSALGFGAMSFGGVFGATSEAESLACLDAMYEAGITFVDTANIYGMGVSEQVIGRWLASRRPDVVIATKASIINGPPRVIDNSAAHLRQELEASLRRLGRDHVELFYVHRREADRPLEEVISTLADLEREGKIGGYGLSEIAPETLRAAHALHPCRAVQNEYSLWSRQPELGLVQECARLGVAFVAFSPLARGMLGTVPLGVEQVQDGFRAANPRFLAPNFARNLDRIAGFRQLCAERGWSVPAAALAWVMRGGDHIHPIPGTRSAAHLRDWLQAPAFALTPDDVAAIEAVLPAGFAAGDRYGDHQLLGVERYC</sequence>
<dbReference type="GO" id="GO:0016491">
    <property type="term" value="F:oxidoreductase activity"/>
    <property type="evidence" value="ECO:0007669"/>
    <property type="project" value="UniProtKB-KW"/>
</dbReference>
<dbReference type="GO" id="GO:0005737">
    <property type="term" value="C:cytoplasm"/>
    <property type="evidence" value="ECO:0007669"/>
    <property type="project" value="TreeGrafter"/>
</dbReference>
<dbReference type="PANTHER" id="PTHR43625">
    <property type="entry name" value="AFLATOXIN B1 ALDEHYDE REDUCTASE"/>
    <property type="match status" value="1"/>
</dbReference>
<name>A0A918IQX5_9RHOB</name>
<dbReference type="InterPro" id="IPR050791">
    <property type="entry name" value="Aldo-Keto_reductase"/>
</dbReference>
<dbReference type="EMBL" id="BMYQ01000003">
    <property type="protein sequence ID" value="GGW27398.1"/>
    <property type="molecule type" value="Genomic_DNA"/>
</dbReference>
<dbReference type="PANTHER" id="PTHR43625:SF40">
    <property type="entry name" value="ALDO-KETO REDUCTASE YAKC [NADP(+)]"/>
    <property type="match status" value="1"/>
</dbReference>
<dbReference type="RefSeq" id="WP_189633217.1">
    <property type="nucleotide sequence ID" value="NZ_BMYQ01000003.1"/>
</dbReference>
<dbReference type="Proteomes" id="UP000628984">
    <property type="component" value="Unassembled WGS sequence"/>
</dbReference>
<evidence type="ECO:0000259" key="2">
    <source>
        <dbReference type="Pfam" id="PF00248"/>
    </source>
</evidence>
<dbReference type="SUPFAM" id="SSF51430">
    <property type="entry name" value="NAD(P)-linked oxidoreductase"/>
    <property type="match status" value="1"/>
</dbReference>
<reference evidence="3" key="1">
    <citation type="journal article" date="2014" name="Int. J. Syst. Evol. Microbiol.">
        <title>Complete genome sequence of Corynebacterium casei LMG S-19264T (=DSM 44701T), isolated from a smear-ripened cheese.</title>
        <authorList>
            <consortium name="US DOE Joint Genome Institute (JGI-PGF)"/>
            <person name="Walter F."/>
            <person name="Albersmeier A."/>
            <person name="Kalinowski J."/>
            <person name="Ruckert C."/>
        </authorList>
    </citation>
    <scope>NUCLEOTIDE SEQUENCE</scope>
    <source>
        <strain evidence="3">KCTC 23714</strain>
    </source>
</reference>
<proteinExistence type="predicted"/>
<organism evidence="3 4">
    <name type="scientific">Gemmobacter lanyuensis</name>
    <dbReference type="NCBI Taxonomy" id="1054497"/>
    <lineage>
        <taxon>Bacteria</taxon>
        <taxon>Pseudomonadati</taxon>
        <taxon>Pseudomonadota</taxon>
        <taxon>Alphaproteobacteria</taxon>
        <taxon>Rhodobacterales</taxon>
        <taxon>Paracoccaceae</taxon>
        <taxon>Gemmobacter</taxon>
    </lineage>
</organism>
<accession>A0A918IQX5</accession>
<reference evidence="3" key="2">
    <citation type="submission" date="2020-09" db="EMBL/GenBank/DDBJ databases">
        <authorList>
            <person name="Sun Q."/>
            <person name="Kim S."/>
        </authorList>
    </citation>
    <scope>NUCLEOTIDE SEQUENCE</scope>
    <source>
        <strain evidence="3">KCTC 23714</strain>
    </source>
</reference>